<protein>
    <submittedName>
        <fullName evidence="3">Uncharacterized protein</fullName>
    </submittedName>
</protein>
<proteinExistence type="predicted"/>
<evidence type="ECO:0000256" key="1">
    <source>
        <dbReference type="SAM" id="MobiDB-lite"/>
    </source>
</evidence>
<feature type="chain" id="PRO_5047413614" evidence="2">
    <location>
        <begin position="25"/>
        <end position="183"/>
    </location>
</feature>
<evidence type="ECO:0000313" key="4">
    <source>
        <dbReference type="Proteomes" id="UP001243846"/>
    </source>
</evidence>
<evidence type="ECO:0000313" key="3">
    <source>
        <dbReference type="EMBL" id="MDN3711813.1"/>
    </source>
</evidence>
<dbReference type="Proteomes" id="UP001243846">
    <property type="component" value="Unassembled WGS sequence"/>
</dbReference>
<feature type="compositionally biased region" description="Low complexity" evidence="1">
    <location>
        <begin position="53"/>
        <end position="83"/>
    </location>
</feature>
<organism evidence="3 4">
    <name type="scientific">Paracoccus cavernae</name>
    <dbReference type="NCBI Taxonomy" id="1571207"/>
    <lineage>
        <taxon>Bacteria</taxon>
        <taxon>Pseudomonadati</taxon>
        <taxon>Pseudomonadota</taxon>
        <taxon>Alphaproteobacteria</taxon>
        <taxon>Rhodobacterales</taxon>
        <taxon>Paracoccaceae</taxon>
        <taxon>Paracoccus</taxon>
    </lineage>
</organism>
<dbReference type="EMBL" id="JAUFRC010000001">
    <property type="protein sequence ID" value="MDN3711813.1"/>
    <property type="molecule type" value="Genomic_DNA"/>
</dbReference>
<sequence>MRLPAFSRSLGLAALLAMSGAALADAPVFVIDQSQLPFDLGPGAPENAPARQSNLPSAAGNSSANAANSSAAYANSPNNPANSKRVLFTAEGEVVGYYAENGSGTLNVFTATGKRAFTGRAGRKACSPTPANGAARSRPRRDRASPSGSPAPARRSFSADCARLRPHTAVSRQFATISSYSRL</sequence>
<gene>
    <name evidence="3" type="ORF">QWZ10_08190</name>
</gene>
<evidence type="ECO:0000256" key="2">
    <source>
        <dbReference type="SAM" id="SignalP"/>
    </source>
</evidence>
<feature type="signal peptide" evidence="2">
    <location>
        <begin position="1"/>
        <end position="24"/>
    </location>
</feature>
<feature type="region of interest" description="Disordered" evidence="1">
    <location>
        <begin position="119"/>
        <end position="160"/>
    </location>
</feature>
<keyword evidence="4" id="KW-1185">Reference proteome</keyword>
<feature type="region of interest" description="Disordered" evidence="1">
    <location>
        <begin position="41"/>
        <end position="83"/>
    </location>
</feature>
<keyword evidence="2" id="KW-0732">Signal</keyword>
<feature type="compositionally biased region" description="Low complexity" evidence="1">
    <location>
        <begin position="145"/>
        <end position="159"/>
    </location>
</feature>
<reference evidence="4" key="1">
    <citation type="journal article" date="2019" name="Int. J. Syst. Evol. Microbiol.">
        <title>The Global Catalogue of Microorganisms (GCM) 10K type strain sequencing project: providing services to taxonomists for standard genome sequencing and annotation.</title>
        <authorList>
            <consortium name="The Broad Institute Genomics Platform"/>
            <consortium name="The Broad Institute Genome Sequencing Center for Infectious Disease"/>
            <person name="Wu L."/>
            <person name="Ma J."/>
        </authorList>
    </citation>
    <scope>NUCLEOTIDE SEQUENCE [LARGE SCALE GENOMIC DNA]</scope>
    <source>
        <strain evidence="4">CECT 8482</strain>
    </source>
</reference>
<accession>A0ABT8D4V3</accession>
<name>A0ABT8D4V3_9RHOB</name>
<comment type="caution">
    <text evidence="3">The sequence shown here is derived from an EMBL/GenBank/DDBJ whole genome shotgun (WGS) entry which is preliminary data.</text>
</comment>